<sequence length="609" mass="67602">MTSCLQEEDPWTVATELQERDPSAQTKVDCTPLSDAEANVASHETSADQQGQPIVKKESIKERDRAFWEEAAARQSPFVPSASLQAGADRRSTMQFGICGNPGWADSSHGGGGDALGPLNSRISSSGTTYSSSDPQKNSFRSFGMAPSARRVSQESGGERLLWSCDEEPDLPMPSEEISLLNKIIHKKLENLQQGSVQISQLQSDPSSPLYSANTFESLRLKEELLKALRVMGFLMPSKIQEAALPLLLIEPPQNMIAQSQSGTGKTAAFVLTMLSRVVTENKWPQCLCLAPTYELAMQIGEVVSTMSQYMPDVRIRYALRGERILRGENIEEQIVIGTPGKMLDWVVKMKAIDASKIICMVFDEADVMISQQGHRDQSIRLKNELERSGAKYQSLLFSATYDDTVIAFAESIIKEAVVITVRREEQTLSNIKQYYVKCANREEKYEAVINLYGGLTIASAIIFCYTRKSAEWLAARMSARGHVVTLLHGELPIEERARVIQCFKEGIYKVLVTTNVCARGIDVSQVTVVINYDPPLTFSETPQPDYETYLHRIGRTGRFGKAGIAINFVSNPFEVSVIKRIGQHFGKEIELLDASDFDALEAIDKDDE</sequence>
<evidence type="ECO:0000259" key="14">
    <source>
        <dbReference type="PROSITE" id="PS51192"/>
    </source>
</evidence>
<dbReference type="SMART" id="SM00490">
    <property type="entry name" value="HELICc"/>
    <property type="match status" value="1"/>
</dbReference>
<comment type="catalytic activity">
    <reaction evidence="11">
        <text>ATP + H2O = ADP + phosphate + H(+)</text>
        <dbReference type="Rhea" id="RHEA:13065"/>
        <dbReference type="ChEBI" id="CHEBI:15377"/>
        <dbReference type="ChEBI" id="CHEBI:15378"/>
        <dbReference type="ChEBI" id="CHEBI:30616"/>
        <dbReference type="ChEBI" id="CHEBI:43474"/>
        <dbReference type="ChEBI" id="CHEBI:456216"/>
        <dbReference type="EC" id="3.6.4.13"/>
    </reaction>
</comment>
<evidence type="ECO:0000313" key="18">
    <source>
        <dbReference type="WBParaSite" id="PgB14X_g024_t01"/>
    </source>
</evidence>
<name>A0A914ZVY2_PARUN</name>
<evidence type="ECO:0000256" key="7">
    <source>
        <dbReference type="ARBA" id="ARBA00022806"/>
    </source>
</evidence>
<keyword evidence="7" id="KW-0347">Helicase</keyword>
<keyword evidence="17" id="KW-1185">Reference proteome</keyword>
<feature type="domain" description="Helicase C-terminal" evidence="15">
    <location>
        <begin position="431"/>
        <end position="601"/>
    </location>
</feature>
<dbReference type="GO" id="GO:0003723">
    <property type="term" value="F:RNA binding"/>
    <property type="evidence" value="ECO:0007669"/>
    <property type="project" value="UniProtKB-KW"/>
</dbReference>
<feature type="compositionally biased region" description="Low complexity" evidence="13">
    <location>
        <begin position="121"/>
        <end position="133"/>
    </location>
</feature>
<keyword evidence="9" id="KW-0694">RNA-binding</keyword>
<dbReference type="InterPro" id="IPR011545">
    <property type="entry name" value="DEAD/DEAH_box_helicase_dom"/>
</dbReference>
<dbReference type="PANTHER" id="PTHR47958">
    <property type="entry name" value="ATP-DEPENDENT RNA HELICASE DBP3"/>
    <property type="match status" value="1"/>
</dbReference>
<keyword evidence="5" id="KW-0547">Nucleotide-binding</keyword>
<dbReference type="FunFam" id="3.40.50.300:FF:000318">
    <property type="entry name" value="ATP-dependent RNA helicase DDX19B"/>
    <property type="match status" value="1"/>
</dbReference>
<dbReference type="CDD" id="cd18787">
    <property type="entry name" value="SF2_C_DEAD"/>
    <property type="match status" value="1"/>
</dbReference>
<feature type="short sequence motif" description="Q motif" evidence="12">
    <location>
        <begin position="214"/>
        <end position="242"/>
    </location>
</feature>
<keyword evidence="10" id="KW-0539">Nucleus</keyword>
<feature type="domain" description="Helicase ATP-binding" evidence="14">
    <location>
        <begin position="247"/>
        <end position="420"/>
    </location>
</feature>
<dbReference type="Pfam" id="PF00271">
    <property type="entry name" value="Helicase_C"/>
    <property type="match status" value="1"/>
</dbReference>
<evidence type="ECO:0000256" key="9">
    <source>
        <dbReference type="ARBA" id="ARBA00022884"/>
    </source>
</evidence>
<evidence type="ECO:0000256" key="1">
    <source>
        <dbReference type="ARBA" id="ARBA00004123"/>
    </source>
</evidence>
<evidence type="ECO:0000256" key="2">
    <source>
        <dbReference type="ARBA" id="ARBA00004496"/>
    </source>
</evidence>
<dbReference type="InterPro" id="IPR014014">
    <property type="entry name" value="RNA_helicase_DEAD_Q_motif"/>
</dbReference>
<comment type="subcellular location">
    <subcellularLocation>
        <location evidence="2">Cytoplasm</location>
    </subcellularLocation>
    <subcellularLocation>
        <location evidence="1">Nucleus</location>
    </subcellularLocation>
</comment>
<keyword evidence="4" id="KW-0963">Cytoplasm</keyword>
<protein>
    <recommendedName>
        <fullName evidence="3">RNA helicase</fullName>
        <ecNumber evidence="3">3.6.4.13</ecNumber>
    </recommendedName>
</protein>
<evidence type="ECO:0000256" key="11">
    <source>
        <dbReference type="ARBA" id="ARBA00047984"/>
    </source>
</evidence>
<dbReference type="PROSITE" id="PS51194">
    <property type="entry name" value="HELICASE_CTER"/>
    <property type="match status" value="1"/>
</dbReference>
<dbReference type="GO" id="GO:0005634">
    <property type="term" value="C:nucleus"/>
    <property type="evidence" value="ECO:0007669"/>
    <property type="project" value="UniProtKB-SubCell"/>
</dbReference>
<dbReference type="WBParaSite" id="PgB14X_g024_t01">
    <property type="protein sequence ID" value="PgB14X_g024_t01"/>
    <property type="gene ID" value="PgB14X_g024"/>
</dbReference>
<evidence type="ECO:0000256" key="3">
    <source>
        <dbReference type="ARBA" id="ARBA00012552"/>
    </source>
</evidence>
<evidence type="ECO:0000256" key="13">
    <source>
        <dbReference type="SAM" id="MobiDB-lite"/>
    </source>
</evidence>
<evidence type="ECO:0000313" key="17">
    <source>
        <dbReference type="Proteomes" id="UP000887569"/>
    </source>
</evidence>
<feature type="domain" description="DEAD-box RNA helicase Q" evidence="16">
    <location>
        <begin position="214"/>
        <end position="242"/>
    </location>
</feature>
<keyword evidence="8" id="KW-0067">ATP-binding</keyword>
<dbReference type="FunFam" id="3.40.50.300:FF:000849">
    <property type="entry name" value="ATP-dependent RNA helicase DBP5"/>
    <property type="match status" value="1"/>
</dbReference>
<evidence type="ECO:0000256" key="6">
    <source>
        <dbReference type="ARBA" id="ARBA00022801"/>
    </source>
</evidence>
<dbReference type="EC" id="3.6.4.13" evidence="3"/>
<dbReference type="InterPro" id="IPR027417">
    <property type="entry name" value="P-loop_NTPase"/>
</dbReference>
<dbReference type="GO" id="GO:0016787">
    <property type="term" value="F:hydrolase activity"/>
    <property type="evidence" value="ECO:0007669"/>
    <property type="project" value="UniProtKB-KW"/>
</dbReference>
<dbReference type="PROSITE" id="PS51195">
    <property type="entry name" value="Q_MOTIF"/>
    <property type="match status" value="1"/>
</dbReference>
<dbReference type="SMART" id="SM00487">
    <property type="entry name" value="DEXDc"/>
    <property type="match status" value="1"/>
</dbReference>
<feature type="compositionally biased region" description="Polar residues" evidence="13">
    <location>
        <begin position="42"/>
        <end position="52"/>
    </location>
</feature>
<dbReference type="InterPro" id="IPR014001">
    <property type="entry name" value="Helicase_ATP-bd"/>
</dbReference>
<evidence type="ECO:0000259" key="15">
    <source>
        <dbReference type="PROSITE" id="PS51194"/>
    </source>
</evidence>
<evidence type="ECO:0000256" key="8">
    <source>
        <dbReference type="ARBA" id="ARBA00022840"/>
    </source>
</evidence>
<feature type="region of interest" description="Disordered" evidence="13">
    <location>
        <begin position="1"/>
        <end position="61"/>
    </location>
</feature>
<feature type="compositionally biased region" description="Acidic residues" evidence="13">
    <location>
        <begin position="1"/>
        <end position="10"/>
    </location>
</feature>
<dbReference type="CDD" id="cd17963">
    <property type="entry name" value="DEADc_DDX19_DDX25"/>
    <property type="match status" value="1"/>
</dbReference>
<dbReference type="PROSITE" id="PS51192">
    <property type="entry name" value="HELICASE_ATP_BIND_1"/>
    <property type="match status" value="1"/>
</dbReference>
<evidence type="ECO:0000256" key="10">
    <source>
        <dbReference type="ARBA" id="ARBA00023242"/>
    </source>
</evidence>
<reference evidence="18 19" key="1">
    <citation type="submission" date="2022-11" db="UniProtKB">
        <authorList>
            <consortium name="WormBaseParasite"/>
        </authorList>
    </citation>
    <scope>IDENTIFICATION</scope>
</reference>
<keyword evidence="6" id="KW-0378">Hydrolase</keyword>
<dbReference type="GO" id="GO:0003724">
    <property type="term" value="F:RNA helicase activity"/>
    <property type="evidence" value="ECO:0007669"/>
    <property type="project" value="UniProtKB-EC"/>
</dbReference>
<proteinExistence type="predicted"/>
<dbReference type="AlphaFoldDB" id="A0A914ZVY2"/>
<dbReference type="GO" id="GO:0005737">
    <property type="term" value="C:cytoplasm"/>
    <property type="evidence" value="ECO:0007669"/>
    <property type="project" value="UniProtKB-SubCell"/>
</dbReference>
<dbReference type="Pfam" id="PF00270">
    <property type="entry name" value="DEAD"/>
    <property type="match status" value="1"/>
</dbReference>
<evidence type="ECO:0000256" key="5">
    <source>
        <dbReference type="ARBA" id="ARBA00022741"/>
    </source>
</evidence>
<organism evidence="17 18">
    <name type="scientific">Parascaris univalens</name>
    <name type="common">Nematode worm</name>
    <dbReference type="NCBI Taxonomy" id="6257"/>
    <lineage>
        <taxon>Eukaryota</taxon>
        <taxon>Metazoa</taxon>
        <taxon>Ecdysozoa</taxon>
        <taxon>Nematoda</taxon>
        <taxon>Chromadorea</taxon>
        <taxon>Rhabditida</taxon>
        <taxon>Spirurina</taxon>
        <taxon>Ascaridomorpha</taxon>
        <taxon>Ascaridoidea</taxon>
        <taxon>Ascarididae</taxon>
        <taxon>Parascaris</taxon>
    </lineage>
</organism>
<dbReference type="InterPro" id="IPR001650">
    <property type="entry name" value="Helicase_C-like"/>
</dbReference>
<evidence type="ECO:0000259" key="16">
    <source>
        <dbReference type="PROSITE" id="PS51195"/>
    </source>
</evidence>
<evidence type="ECO:0000256" key="4">
    <source>
        <dbReference type="ARBA" id="ARBA00022490"/>
    </source>
</evidence>
<dbReference type="SUPFAM" id="SSF52540">
    <property type="entry name" value="P-loop containing nucleoside triphosphate hydrolases"/>
    <property type="match status" value="1"/>
</dbReference>
<dbReference type="Gene3D" id="3.40.50.300">
    <property type="entry name" value="P-loop containing nucleotide triphosphate hydrolases"/>
    <property type="match status" value="2"/>
</dbReference>
<evidence type="ECO:0000256" key="12">
    <source>
        <dbReference type="PROSITE-ProRule" id="PRU00552"/>
    </source>
</evidence>
<dbReference type="Proteomes" id="UP000887569">
    <property type="component" value="Unplaced"/>
</dbReference>
<evidence type="ECO:0000313" key="19">
    <source>
        <dbReference type="WBParaSite" id="PgB14X_g024_t02"/>
    </source>
</evidence>
<feature type="region of interest" description="Disordered" evidence="13">
    <location>
        <begin position="107"/>
        <end position="151"/>
    </location>
</feature>
<accession>A0A914ZVY2</accession>
<dbReference type="WBParaSite" id="PgB14X_g024_t02">
    <property type="protein sequence ID" value="PgB14X_g024_t02"/>
    <property type="gene ID" value="PgB14X_g024"/>
</dbReference>
<dbReference type="GO" id="GO:0005524">
    <property type="term" value="F:ATP binding"/>
    <property type="evidence" value="ECO:0007669"/>
    <property type="project" value="UniProtKB-KW"/>
</dbReference>